<keyword evidence="4" id="KW-0408">Iron</keyword>
<dbReference type="Proteomes" id="UP000501802">
    <property type="component" value="Chromosome"/>
</dbReference>
<evidence type="ECO:0000313" key="6">
    <source>
        <dbReference type="EMBL" id="QIP13875.1"/>
    </source>
</evidence>
<dbReference type="GO" id="GO:0046872">
    <property type="term" value="F:metal ion binding"/>
    <property type="evidence" value="ECO:0007669"/>
    <property type="project" value="UniProtKB-KW"/>
</dbReference>
<organism evidence="6 7">
    <name type="scientific">Spirosoma aureum</name>
    <dbReference type="NCBI Taxonomy" id="2692134"/>
    <lineage>
        <taxon>Bacteria</taxon>
        <taxon>Pseudomonadati</taxon>
        <taxon>Bacteroidota</taxon>
        <taxon>Cytophagia</taxon>
        <taxon>Cytophagales</taxon>
        <taxon>Cytophagaceae</taxon>
        <taxon>Spirosoma</taxon>
    </lineage>
</organism>
<sequence length="485" mass="52843">MKHVDLLIIGAGSGGIGAALSAARLGASVVLVEQASQLGGNAAVSGVSVWEMGIGGTGIPFDIYKQMKQFPKAVGIYRFAKHRKWQIPKGETPVHPGAELVIDPSLNYLDSLRRYGSETGILNESFVRQYWHGVPFEPAVYQRVVEDMLTETGNCLILKETSFGQVHYSNGHINSIELTNGETFSALSYIDSTDSGVLCRSVGCTLLSGQESSATFGEPSAPDEATHKRNGVTLIYRVTPKRESAVDPLPDEIPADCWWADDFPVASIVQYPNGDLNVNMLPTMEGIDLIGYPDRQTAYSECQRRVLAHWHHVQTTYIPYRSFSLDWMAPALGIRESSRVLGEYVLTEQTIRAGLSNQQESDIITIADHALDTHGKSTGRAGCAELDEPYGVPFRCLIPKGFDNLLIASRAASFSSLAASSCRLSRTMMQLGQAAGTAAWLAKNQQIAVSDVPYADLRSLLVQQHVQLTNPLPADLLTYLANEHS</sequence>
<evidence type="ECO:0000256" key="5">
    <source>
        <dbReference type="ARBA" id="ARBA00023014"/>
    </source>
</evidence>
<dbReference type="GO" id="GO:0051539">
    <property type="term" value="F:4 iron, 4 sulfur cluster binding"/>
    <property type="evidence" value="ECO:0007669"/>
    <property type="project" value="UniProtKB-KW"/>
</dbReference>
<proteinExistence type="predicted"/>
<dbReference type="KEGG" id="spib:G8759_15275"/>
<keyword evidence="7" id="KW-1185">Reference proteome</keyword>
<evidence type="ECO:0000256" key="3">
    <source>
        <dbReference type="ARBA" id="ARBA00023002"/>
    </source>
</evidence>
<evidence type="ECO:0000256" key="2">
    <source>
        <dbReference type="ARBA" id="ARBA00022723"/>
    </source>
</evidence>
<dbReference type="InterPro" id="IPR039650">
    <property type="entry name" value="HdrA-like"/>
</dbReference>
<reference evidence="6 7" key="1">
    <citation type="submission" date="2020-03" db="EMBL/GenBank/DDBJ databases">
        <authorList>
            <person name="Kim M.K."/>
        </authorList>
    </citation>
    <scope>NUCLEOTIDE SEQUENCE [LARGE SCALE GENOMIC DNA]</scope>
    <source>
        <strain evidence="6 7">BT328</strain>
    </source>
</reference>
<keyword evidence="1" id="KW-0004">4Fe-4S</keyword>
<keyword evidence="2" id="KW-0479">Metal-binding</keyword>
<keyword evidence="5" id="KW-0411">Iron-sulfur</keyword>
<dbReference type="PANTHER" id="PTHR43498">
    <property type="entry name" value="FERREDOXIN:COB-COM HETERODISULFIDE REDUCTASE SUBUNIT A"/>
    <property type="match status" value="1"/>
</dbReference>
<evidence type="ECO:0000256" key="4">
    <source>
        <dbReference type="ARBA" id="ARBA00023004"/>
    </source>
</evidence>
<evidence type="ECO:0000313" key="7">
    <source>
        <dbReference type="Proteomes" id="UP000501802"/>
    </source>
</evidence>
<protein>
    <submittedName>
        <fullName evidence="6">FAD-dependent oxidoreductase</fullName>
    </submittedName>
</protein>
<dbReference type="PANTHER" id="PTHR43498:SF1">
    <property type="entry name" value="COB--COM HETERODISULFIDE REDUCTASE IRON-SULFUR SUBUNIT A"/>
    <property type="match status" value="1"/>
</dbReference>
<dbReference type="AlphaFoldDB" id="A0A6G9ANM2"/>
<name>A0A6G9ANM2_9BACT</name>
<keyword evidence="3" id="KW-0560">Oxidoreductase</keyword>
<evidence type="ECO:0000256" key="1">
    <source>
        <dbReference type="ARBA" id="ARBA00022485"/>
    </source>
</evidence>
<dbReference type="GO" id="GO:0016491">
    <property type="term" value="F:oxidoreductase activity"/>
    <property type="evidence" value="ECO:0007669"/>
    <property type="project" value="UniProtKB-KW"/>
</dbReference>
<dbReference type="SUPFAM" id="SSF51905">
    <property type="entry name" value="FAD/NAD(P)-binding domain"/>
    <property type="match status" value="1"/>
</dbReference>
<dbReference type="EMBL" id="CP050063">
    <property type="protein sequence ID" value="QIP13875.1"/>
    <property type="molecule type" value="Genomic_DNA"/>
</dbReference>
<accession>A0A6G9ANM2</accession>
<dbReference type="Pfam" id="PF12831">
    <property type="entry name" value="FAD_oxidored"/>
    <property type="match status" value="1"/>
</dbReference>
<gene>
    <name evidence="6" type="ORF">G8759_15275</name>
</gene>
<dbReference type="InterPro" id="IPR036188">
    <property type="entry name" value="FAD/NAD-bd_sf"/>
</dbReference>
<dbReference type="RefSeq" id="WP_167209370.1">
    <property type="nucleotide sequence ID" value="NZ_CP050063.1"/>
</dbReference>
<dbReference type="Gene3D" id="3.50.50.60">
    <property type="entry name" value="FAD/NAD(P)-binding domain"/>
    <property type="match status" value="1"/>
</dbReference>